<sequence length="224" mass="24575">MKRKTIISAVAVEAPCIYVVSFMWVATGAYAEHLNAGVPGYPQFLTTHECIRHKVLEGFAFVNWIQLMLYANTLMTVATICHVRRRSVWLLPVTELPTLGAPALTFDSGSDMALDSPFMGKTDESQVPILGVSRPNANARGPSHFRSRLTFPQHPTHRRRTLSALSSPLPASESVESLVPSVLTQTDVTSQNQLSHLSTWHRIVPRGEPPTYSGPGAGYEPEAV</sequence>
<name>A0A9P5N318_9AGAM</name>
<keyword evidence="4" id="KW-1185">Reference proteome</keyword>
<feature type="transmembrane region" description="Helical" evidence="2">
    <location>
        <begin position="64"/>
        <end position="83"/>
    </location>
</feature>
<gene>
    <name evidence="3" type="ORF">DFH94DRAFT_260970</name>
</gene>
<feature type="region of interest" description="Disordered" evidence="1">
    <location>
        <begin position="204"/>
        <end position="224"/>
    </location>
</feature>
<dbReference type="EMBL" id="WHVB01000003">
    <property type="protein sequence ID" value="KAF8485077.1"/>
    <property type="molecule type" value="Genomic_DNA"/>
</dbReference>
<evidence type="ECO:0000313" key="4">
    <source>
        <dbReference type="Proteomes" id="UP000759537"/>
    </source>
</evidence>
<evidence type="ECO:0000313" key="3">
    <source>
        <dbReference type="EMBL" id="KAF8485077.1"/>
    </source>
</evidence>
<proteinExistence type="predicted"/>
<protein>
    <recommendedName>
        <fullName evidence="5">Transmembrane protein</fullName>
    </recommendedName>
</protein>
<reference evidence="3" key="1">
    <citation type="submission" date="2019-10" db="EMBL/GenBank/DDBJ databases">
        <authorList>
            <consortium name="DOE Joint Genome Institute"/>
            <person name="Kuo A."/>
            <person name="Miyauchi S."/>
            <person name="Kiss E."/>
            <person name="Drula E."/>
            <person name="Kohler A."/>
            <person name="Sanchez-Garcia M."/>
            <person name="Andreopoulos B."/>
            <person name="Barry K.W."/>
            <person name="Bonito G."/>
            <person name="Buee M."/>
            <person name="Carver A."/>
            <person name="Chen C."/>
            <person name="Cichocki N."/>
            <person name="Clum A."/>
            <person name="Culley D."/>
            <person name="Crous P.W."/>
            <person name="Fauchery L."/>
            <person name="Girlanda M."/>
            <person name="Hayes R."/>
            <person name="Keri Z."/>
            <person name="LaButti K."/>
            <person name="Lipzen A."/>
            <person name="Lombard V."/>
            <person name="Magnuson J."/>
            <person name="Maillard F."/>
            <person name="Morin E."/>
            <person name="Murat C."/>
            <person name="Nolan M."/>
            <person name="Ohm R."/>
            <person name="Pangilinan J."/>
            <person name="Pereira M."/>
            <person name="Perotto S."/>
            <person name="Peter M."/>
            <person name="Riley R."/>
            <person name="Sitrit Y."/>
            <person name="Stielow B."/>
            <person name="Szollosi G."/>
            <person name="Zifcakova L."/>
            <person name="Stursova M."/>
            <person name="Spatafora J.W."/>
            <person name="Tedersoo L."/>
            <person name="Vaario L.-M."/>
            <person name="Yamada A."/>
            <person name="Yan M."/>
            <person name="Wang P."/>
            <person name="Xu J."/>
            <person name="Bruns T."/>
            <person name="Baldrian P."/>
            <person name="Vilgalys R."/>
            <person name="Henrissat B."/>
            <person name="Grigoriev I.V."/>
            <person name="Hibbett D."/>
            <person name="Nagy L.G."/>
            <person name="Martin F.M."/>
        </authorList>
    </citation>
    <scope>NUCLEOTIDE SEQUENCE</scope>
    <source>
        <strain evidence="3">Prilba</strain>
    </source>
</reference>
<accession>A0A9P5N318</accession>
<organism evidence="3 4">
    <name type="scientific">Russula ochroleuca</name>
    <dbReference type="NCBI Taxonomy" id="152965"/>
    <lineage>
        <taxon>Eukaryota</taxon>
        <taxon>Fungi</taxon>
        <taxon>Dikarya</taxon>
        <taxon>Basidiomycota</taxon>
        <taxon>Agaricomycotina</taxon>
        <taxon>Agaricomycetes</taxon>
        <taxon>Russulales</taxon>
        <taxon>Russulaceae</taxon>
        <taxon>Russula</taxon>
    </lineage>
</organism>
<dbReference type="Proteomes" id="UP000759537">
    <property type="component" value="Unassembled WGS sequence"/>
</dbReference>
<evidence type="ECO:0008006" key="5">
    <source>
        <dbReference type="Google" id="ProtNLM"/>
    </source>
</evidence>
<comment type="caution">
    <text evidence="3">The sequence shown here is derived from an EMBL/GenBank/DDBJ whole genome shotgun (WGS) entry which is preliminary data.</text>
</comment>
<reference evidence="3" key="2">
    <citation type="journal article" date="2020" name="Nat. Commun.">
        <title>Large-scale genome sequencing of mycorrhizal fungi provides insights into the early evolution of symbiotic traits.</title>
        <authorList>
            <person name="Miyauchi S."/>
            <person name="Kiss E."/>
            <person name="Kuo A."/>
            <person name="Drula E."/>
            <person name="Kohler A."/>
            <person name="Sanchez-Garcia M."/>
            <person name="Morin E."/>
            <person name="Andreopoulos B."/>
            <person name="Barry K.W."/>
            <person name="Bonito G."/>
            <person name="Buee M."/>
            <person name="Carver A."/>
            <person name="Chen C."/>
            <person name="Cichocki N."/>
            <person name="Clum A."/>
            <person name="Culley D."/>
            <person name="Crous P.W."/>
            <person name="Fauchery L."/>
            <person name="Girlanda M."/>
            <person name="Hayes R.D."/>
            <person name="Keri Z."/>
            <person name="LaButti K."/>
            <person name="Lipzen A."/>
            <person name="Lombard V."/>
            <person name="Magnuson J."/>
            <person name="Maillard F."/>
            <person name="Murat C."/>
            <person name="Nolan M."/>
            <person name="Ohm R.A."/>
            <person name="Pangilinan J."/>
            <person name="Pereira M.F."/>
            <person name="Perotto S."/>
            <person name="Peter M."/>
            <person name="Pfister S."/>
            <person name="Riley R."/>
            <person name="Sitrit Y."/>
            <person name="Stielow J.B."/>
            <person name="Szollosi G."/>
            <person name="Zifcakova L."/>
            <person name="Stursova M."/>
            <person name="Spatafora J.W."/>
            <person name="Tedersoo L."/>
            <person name="Vaario L.M."/>
            <person name="Yamada A."/>
            <person name="Yan M."/>
            <person name="Wang P."/>
            <person name="Xu J."/>
            <person name="Bruns T."/>
            <person name="Baldrian P."/>
            <person name="Vilgalys R."/>
            <person name="Dunand C."/>
            <person name="Henrissat B."/>
            <person name="Grigoriev I.V."/>
            <person name="Hibbett D."/>
            <person name="Nagy L.G."/>
            <person name="Martin F.M."/>
        </authorList>
    </citation>
    <scope>NUCLEOTIDE SEQUENCE</scope>
    <source>
        <strain evidence="3">Prilba</strain>
    </source>
</reference>
<dbReference type="AlphaFoldDB" id="A0A9P5N318"/>
<keyword evidence="2" id="KW-1133">Transmembrane helix</keyword>
<dbReference type="OrthoDB" id="3364107at2759"/>
<evidence type="ECO:0000256" key="1">
    <source>
        <dbReference type="SAM" id="MobiDB-lite"/>
    </source>
</evidence>
<feature type="transmembrane region" description="Helical" evidence="2">
    <location>
        <begin position="7"/>
        <end position="31"/>
    </location>
</feature>
<keyword evidence="2" id="KW-0812">Transmembrane</keyword>
<evidence type="ECO:0000256" key="2">
    <source>
        <dbReference type="SAM" id="Phobius"/>
    </source>
</evidence>
<keyword evidence="2" id="KW-0472">Membrane</keyword>